<keyword evidence="4 7" id="KW-0812">Transmembrane</keyword>
<name>A0A511W2Q5_9BACI</name>
<dbReference type="Proteomes" id="UP000321440">
    <property type="component" value="Unassembled WGS sequence"/>
</dbReference>
<accession>A0A511W2Q5</accession>
<keyword evidence="9" id="KW-1185">Reference proteome</keyword>
<evidence type="ECO:0000313" key="8">
    <source>
        <dbReference type="EMBL" id="GEN45366.1"/>
    </source>
</evidence>
<feature type="transmembrane region" description="Helical" evidence="7">
    <location>
        <begin position="45"/>
        <end position="67"/>
    </location>
</feature>
<dbReference type="PANTHER" id="PTHR34184:SF4">
    <property type="entry name" value="UPF0718 PROTEIN YCGR"/>
    <property type="match status" value="1"/>
</dbReference>
<dbReference type="EMBL" id="BJYA01000004">
    <property type="protein sequence ID" value="GEN45366.1"/>
    <property type="molecule type" value="Genomic_DNA"/>
</dbReference>
<feature type="transmembrane region" description="Helical" evidence="7">
    <location>
        <begin position="212"/>
        <end position="233"/>
    </location>
</feature>
<evidence type="ECO:0000256" key="6">
    <source>
        <dbReference type="ARBA" id="ARBA00023136"/>
    </source>
</evidence>
<evidence type="ECO:0000313" key="9">
    <source>
        <dbReference type="Proteomes" id="UP000321440"/>
    </source>
</evidence>
<comment type="subcellular location">
    <subcellularLocation>
        <location evidence="1">Cell membrane</location>
        <topology evidence="1">Multi-pass membrane protein</topology>
    </subcellularLocation>
</comment>
<feature type="transmembrane region" description="Helical" evidence="7">
    <location>
        <begin position="267"/>
        <end position="288"/>
    </location>
</feature>
<dbReference type="AlphaFoldDB" id="A0A511W2Q5"/>
<keyword evidence="3" id="KW-1003">Cell membrane</keyword>
<evidence type="ECO:0000256" key="7">
    <source>
        <dbReference type="SAM" id="Phobius"/>
    </source>
</evidence>
<evidence type="ECO:0000256" key="2">
    <source>
        <dbReference type="ARBA" id="ARBA00006386"/>
    </source>
</evidence>
<dbReference type="OrthoDB" id="9810876at2"/>
<proteinExistence type="inferred from homology"/>
<dbReference type="GO" id="GO:0005886">
    <property type="term" value="C:plasma membrane"/>
    <property type="evidence" value="ECO:0007669"/>
    <property type="project" value="UniProtKB-SubCell"/>
</dbReference>
<feature type="transmembrane region" description="Helical" evidence="7">
    <location>
        <begin position="87"/>
        <end position="109"/>
    </location>
</feature>
<evidence type="ECO:0000256" key="5">
    <source>
        <dbReference type="ARBA" id="ARBA00022989"/>
    </source>
</evidence>
<dbReference type="InterPro" id="IPR052923">
    <property type="entry name" value="UPF0718"/>
</dbReference>
<protein>
    <submittedName>
        <fullName evidence="8">Permease</fullName>
    </submittedName>
</protein>
<keyword evidence="6 7" id="KW-0472">Membrane</keyword>
<dbReference type="PANTHER" id="PTHR34184">
    <property type="entry name" value="UPF0718 PROTEIN YCGR"/>
    <property type="match status" value="1"/>
</dbReference>
<feature type="transmembrane region" description="Helical" evidence="7">
    <location>
        <begin position="151"/>
        <end position="173"/>
    </location>
</feature>
<comment type="similarity">
    <text evidence="2">Belongs to the UPF0718 family.</text>
</comment>
<dbReference type="RefSeq" id="WP_146815243.1">
    <property type="nucleotide sequence ID" value="NZ_BJYA01000004.1"/>
</dbReference>
<sequence>MKGFLREGVIYALLFLIFFAFLFADTMALDDRLNIPSRVLDFNTIFLSIFLEAIPFVLLGVFVSSIIQVFVSDQTIQKYIPSNPLGAIFPAVIAGAVFPICECAIVPIVRRLMQKGMKLHVAMVILVSAPVLNPIVLLSTFYAFSSDLIVVYARMGLAFIIAMLVGLVIYAIYRNKTNPLREQFGAITHEHQANRSFTQKIKDIFYHASDEFFTMGKFLLIGAAFASFIQTFLAREVLVQFGMDPFLGPAVMMAFAYFLSLCSEADAFVGASLSQIFSTSSIVAFLVYGPMMDLKNTLLMLAYFKARFVFTLIAVVTFIVYPVILIFQALMF</sequence>
<keyword evidence="5 7" id="KW-1133">Transmembrane helix</keyword>
<dbReference type="Pfam" id="PF03773">
    <property type="entry name" value="ArsP_1"/>
    <property type="match status" value="1"/>
</dbReference>
<feature type="transmembrane region" description="Helical" evidence="7">
    <location>
        <begin position="6"/>
        <end position="24"/>
    </location>
</feature>
<evidence type="ECO:0000256" key="1">
    <source>
        <dbReference type="ARBA" id="ARBA00004651"/>
    </source>
</evidence>
<organism evidence="8 9">
    <name type="scientific">Alkalibacillus haloalkaliphilus</name>
    <dbReference type="NCBI Taxonomy" id="94136"/>
    <lineage>
        <taxon>Bacteria</taxon>
        <taxon>Bacillati</taxon>
        <taxon>Bacillota</taxon>
        <taxon>Bacilli</taxon>
        <taxon>Bacillales</taxon>
        <taxon>Bacillaceae</taxon>
        <taxon>Alkalibacillus</taxon>
    </lineage>
</organism>
<feature type="transmembrane region" description="Helical" evidence="7">
    <location>
        <begin position="239"/>
        <end position="260"/>
    </location>
</feature>
<comment type="caution">
    <text evidence="8">The sequence shown here is derived from an EMBL/GenBank/DDBJ whole genome shotgun (WGS) entry which is preliminary data.</text>
</comment>
<reference evidence="8 9" key="1">
    <citation type="submission" date="2019-07" db="EMBL/GenBank/DDBJ databases">
        <title>Whole genome shotgun sequence of Alkalibacillus haloalkaliphilus NBRC 103110.</title>
        <authorList>
            <person name="Hosoyama A."/>
            <person name="Uohara A."/>
            <person name="Ohji S."/>
            <person name="Ichikawa N."/>
        </authorList>
    </citation>
    <scope>NUCLEOTIDE SEQUENCE [LARGE SCALE GENOMIC DNA]</scope>
    <source>
        <strain evidence="8 9">NBRC 103110</strain>
    </source>
</reference>
<evidence type="ECO:0000256" key="3">
    <source>
        <dbReference type="ARBA" id="ARBA00022475"/>
    </source>
</evidence>
<feature type="transmembrane region" description="Helical" evidence="7">
    <location>
        <begin position="308"/>
        <end position="330"/>
    </location>
</feature>
<feature type="transmembrane region" description="Helical" evidence="7">
    <location>
        <begin position="121"/>
        <end position="145"/>
    </location>
</feature>
<dbReference type="InterPro" id="IPR005524">
    <property type="entry name" value="DUF318"/>
</dbReference>
<gene>
    <name evidence="8" type="primary">ycgR</name>
    <name evidence="8" type="ORF">AHA02nite_11420</name>
</gene>
<evidence type="ECO:0000256" key="4">
    <source>
        <dbReference type="ARBA" id="ARBA00022692"/>
    </source>
</evidence>